<keyword evidence="1" id="KW-0479">Metal-binding</keyword>
<evidence type="ECO:0000256" key="5">
    <source>
        <dbReference type="PROSITE-ProRule" id="PRU00309"/>
    </source>
</evidence>
<comment type="caution">
    <text evidence="8">The sequence shown here is derived from an EMBL/GenBank/DDBJ whole genome shotgun (WGS) entry which is preliminary data.</text>
</comment>
<dbReference type="GO" id="GO:0003677">
    <property type="term" value="F:DNA binding"/>
    <property type="evidence" value="ECO:0007669"/>
    <property type="project" value="UniProtKB-UniRule"/>
</dbReference>
<keyword evidence="9" id="KW-1185">Reference proteome</keyword>
<evidence type="ECO:0000313" key="8">
    <source>
        <dbReference type="EMBL" id="KAG5276508.1"/>
    </source>
</evidence>
<organism evidence="8 9">
    <name type="scientific">Alosa alosa</name>
    <name type="common">allis shad</name>
    <dbReference type="NCBI Taxonomy" id="278164"/>
    <lineage>
        <taxon>Eukaryota</taxon>
        <taxon>Metazoa</taxon>
        <taxon>Chordata</taxon>
        <taxon>Craniata</taxon>
        <taxon>Vertebrata</taxon>
        <taxon>Euteleostomi</taxon>
        <taxon>Actinopterygii</taxon>
        <taxon>Neopterygii</taxon>
        <taxon>Teleostei</taxon>
        <taxon>Clupei</taxon>
        <taxon>Clupeiformes</taxon>
        <taxon>Clupeoidei</taxon>
        <taxon>Clupeidae</taxon>
        <taxon>Alosa</taxon>
    </lineage>
</organism>
<reference evidence="8" key="1">
    <citation type="submission" date="2020-10" db="EMBL/GenBank/DDBJ databases">
        <title>Chromosome-scale genome assembly of the Allis shad, Alosa alosa.</title>
        <authorList>
            <person name="Margot Z."/>
            <person name="Christophe K."/>
            <person name="Cabau C."/>
            <person name="Louis A."/>
            <person name="Berthelot C."/>
            <person name="Parey E."/>
            <person name="Roest Crollius H."/>
            <person name="Montfort J."/>
            <person name="Robinson-Rechavi M."/>
            <person name="Bucao C."/>
            <person name="Bouchez O."/>
            <person name="Gislard M."/>
            <person name="Lluch J."/>
            <person name="Milhes M."/>
            <person name="Lampietro C."/>
            <person name="Lopez Roques C."/>
            <person name="Donnadieu C."/>
            <person name="Braasch I."/>
            <person name="Desvignes T."/>
            <person name="Postlethwait J."/>
            <person name="Bobe J."/>
            <person name="Guiguen Y."/>
        </authorList>
    </citation>
    <scope>NUCLEOTIDE SEQUENCE</scope>
    <source>
        <strain evidence="8">M-15738</strain>
        <tissue evidence="8">Blood</tissue>
    </source>
</reference>
<evidence type="ECO:0000256" key="4">
    <source>
        <dbReference type="ARBA" id="ARBA00023125"/>
    </source>
</evidence>
<dbReference type="SUPFAM" id="SSF57716">
    <property type="entry name" value="Glucocorticoid receptor-like (DNA-binding domain)"/>
    <property type="match status" value="1"/>
</dbReference>
<accession>A0AAV6GN16</accession>
<dbReference type="InterPro" id="IPR006612">
    <property type="entry name" value="THAP_Znf"/>
</dbReference>
<feature type="compositionally biased region" description="Polar residues" evidence="6">
    <location>
        <begin position="107"/>
        <end position="116"/>
    </location>
</feature>
<keyword evidence="3" id="KW-0862">Zinc</keyword>
<keyword evidence="4 5" id="KW-0238">DNA-binding</keyword>
<feature type="region of interest" description="Disordered" evidence="6">
    <location>
        <begin position="76"/>
        <end position="128"/>
    </location>
</feature>
<proteinExistence type="predicted"/>
<gene>
    <name evidence="8" type="ORF">AALO_G00132860</name>
</gene>
<evidence type="ECO:0000256" key="2">
    <source>
        <dbReference type="ARBA" id="ARBA00022771"/>
    </source>
</evidence>
<dbReference type="Proteomes" id="UP000823561">
    <property type="component" value="Chromosome 9"/>
</dbReference>
<sequence length="128" mass="14370">MPKHCAYGTCHSDTRYPERLEGGVCFFPFPKPKTQHERCLQWIKLCGRPHSQLNPTKINKNTYVCSKHFVNGRPTPDYPNPVGIATPGQTRDLEGCRKPPAKRWKSDGQSSISLTTDGEENNASDKGK</sequence>
<dbReference type="GO" id="GO:0008270">
    <property type="term" value="F:zinc ion binding"/>
    <property type="evidence" value="ECO:0007669"/>
    <property type="project" value="UniProtKB-KW"/>
</dbReference>
<dbReference type="PROSITE" id="PS50950">
    <property type="entry name" value="ZF_THAP"/>
    <property type="match status" value="1"/>
</dbReference>
<keyword evidence="2 5" id="KW-0863">Zinc-finger</keyword>
<evidence type="ECO:0000256" key="6">
    <source>
        <dbReference type="SAM" id="MobiDB-lite"/>
    </source>
</evidence>
<evidence type="ECO:0000256" key="3">
    <source>
        <dbReference type="ARBA" id="ARBA00022833"/>
    </source>
</evidence>
<feature type="domain" description="THAP-type" evidence="7">
    <location>
        <begin position="1"/>
        <end position="102"/>
    </location>
</feature>
<dbReference type="SMART" id="SM00980">
    <property type="entry name" value="THAP"/>
    <property type="match status" value="1"/>
</dbReference>
<dbReference type="Pfam" id="PF05485">
    <property type="entry name" value="THAP"/>
    <property type="match status" value="1"/>
</dbReference>
<dbReference type="AlphaFoldDB" id="A0AAV6GN16"/>
<evidence type="ECO:0000313" key="9">
    <source>
        <dbReference type="Proteomes" id="UP000823561"/>
    </source>
</evidence>
<evidence type="ECO:0000259" key="7">
    <source>
        <dbReference type="PROSITE" id="PS50950"/>
    </source>
</evidence>
<name>A0AAV6GN16_9TELE</name>
<evidence type="ECO:0000256" key="1">
    <source>
        <dbReference type="ARBA" id="ARBA00022723"/>
    </source>
</evidence>
<protein>
    <recommendedName>
        <fullName evidence="7">THAP-type domain-containing protein</fullName>
    </recommendedName>
</protein>
<dbReference type="EMBL" id="JADWDJ010000009">
    <property type="protein sequence ID" value="KAG5276508.1"/>
    <property type="molecule type" value="Genomic_DNA"/>
</dbReference>